<dbReference type="EMBL" id="JAXIOK010000002">
    <property type="protein sequence ID" value="KAK4777862.1"/>
    <property type="molecule type" value="Genomic_DNA"/>
</dbReference>
<protein>
    <submittedName>
        <fullName evidence="2">Uncharacterized protein</fullName>
    </submittedName>
</protein>
<accession>A0AAN7LBF1</accession>
<evidence type="ECO:0000256" key="1">
    <source>
        <dbReference type="SAM" id="MobiDB-lite"/>
    </source>
</evidence>
<comment type="caution">
    <text evidence="2">The sequence shown here is derived from an EMBL/GenBank/DDBJ whole genome shotgun (WGS) entry which is preliminary data.</text>
</comment>
<sequence>MKNEGASRGTNLLRIAVVESENRGRWIWRGLLGDRRTEEDDETADRNSMAGRIDQITRRILMKDEPRRRRKEEYGQARRRSGEGGGKRNLAS</sequence>
<feature type="compositionally biased region" description="Basic and acidic residues" evidence="1">
    <location>
        <begin position="60"/>
        <end position="86"/>
    </location>
</feature>
<feature type="region of interest" description="Disordered" evidence="1">
    <location>
        <begin position="60"/>
        <end position="92"/>
    </location>
</feature>
<dbReference type="AlphaFoldDB" id="A0AAN7LBF1"/>
<evidence type="ECO:0000313" key="2">
    <source>
        <dbReference type="EMBL" id="KAK4777862.1"/>
    </source>
</evidence>
<proteinExistence type="predicted"/>
<keyword evidence="3" id="KW-1185">Reference proteome</keyword>
<dbReference type="Proteomes" id="UP001345219">
    <property type="component" value="Chromosome 14"/>
</dbReference>
<organism evidence="2 3">
    <name type="scientific">Trapa incisa</name>
    <dbReference type="NCBI Taxonomy" id="236973"/>
    <lineage>
        <taxon>Eukaryota</taxon>
        <taxon>Viridiplantae</taxon>
        <taxon>Streptophyta</taxon>
        <taxon>Embryophyta</taxon>
        <taxon>Tracheophyta</taxon>
        <taxon>Spermatophyta</taxon>
        <taxon>Magnoliopsida</taxon>
        <taxon>eudicotyledons</taxon>
        <taxon>Gunneridae</taxon>
        <taxon>Pentapetalae</taxon>
        <taxon>rosids</taxon>
        <taxon>malvids</taxon>
        <taxon>Myrtales</taxon>
        <taxon>Lythraceae</taxon>
        <taxon>Trapa</taxon>
    </lineage>
</organism>
<gene>
    <name evidence="2" type="ORF">SAY87_018049</name>
</gene>
<name>A0AAN7LBF1_9MYRT</name>
<evidence type="ECO:0000313" key="3">
    <source>
        <dbReference type="Proteomes" id="UP001345219"/>
    </source>
</evidence>
<reference evidence="2 3" key="1">
    <citation type="journal article" date="2023" name="Hortic Res">
        <title>Pangenome of water caltrop reveals structural variations and asymmetric subgenome divergence after allopolyploidization.</title>
        <authorList>
            <person name="Zhang X."/>
            <person name="Chen Y."/>
            <person name="Wang L."/>
            <person name="Yuan Y."/>
            <person name="Fang M."/>
            <person name="Shi L."/>
            <person name="Lu R."/>
            <person name="Comes H.P."/>
            <person name="Ma Y."/>
            <person name="Chen Y."/>
            <person name="Huang G."/>
            <person name="Zhou Y."/>
            <person name="Zheng Z."/>
            <person name="Qiu Y."/>
        </authorList>
    </citation>
    <scope>NUCLEOTIDE SEQUENCE [LARGE SCALE GENOMIC DNA]</scope>
    <source>
        <tissue evidence="2">Roots</tissue>
    </source>
</reference>